<proteinExistence type="predicted"/>
<accession>A0A4Y5P1F3</accession>
<organism evidence="1 2">
    <name type="scientific">Pantoea phage vB_PagS_AAS21</name>
    <dbReference type="NCBI Taxonomy" id="2575261"/>
    <lineage>
        <taxon>Viruses</taxon>
        <taxon>Duplodnaviria</taxon>
        <taxon>Heunggongvirae</taxon>
        <taxon>Uroviricota</taxon>
        <taxon>Caudoviricetes</taxon>
        <taxon>Demerecviridae</taxon>
        <taxon>Keyvirus</taxon>
        <taxon>Keyvirus AAS21</taxon>
    </lineage>
</organism>
<evidence type="ECO:0000313" key="1">
    <source>
        <dbReference type="EMBL" id="QCW23788.1"/>
    </source>
</evidence>
<dbReference type="EMBL" id="MK770119">
    <property type="protein sequence ID" value="QCW23788.1"/>
    <property type="molecule type" value="Genomic_DNA"/>
</dbReference>
<keyword evidence="2" id="KW-1185">Reference proteome</keyword>
<dbReference type="Proteomes" id="UP000308921">
    <property type="component" value="Segment"/>
</dbReference>
<sequence length="57" mass="6482">MQIFKTILQYGLFAIVVCYSKVSIGPLEFQGILYSSPAQHKEVPVFIQPDPNLERRA</sequence>
<name>A0A4Y5P1F3_9CAUD</name>
<gene>
    <name evidence="1" type="ORF">AAS21_gp050</name>
</gene>
<evidence type="ECO:0000313" key="2">
    <source>
        <dbReference type="Proteomes" id="UP000308921"/>
    </source>
</evidence>
<protein>
    <submittedName>
        <fullName evidence="1">Uncharacterized protein</fullName>
    </submittedName>
</protein>
<reference evidence="1 2" key="1">
    <citation type="submission" date="2019-04" db="EMBL/GenBank/DDBJ databases">
        <title>Complete genome sequence of Pantoea bacteriophage vB_PagS_AAS21.</title>
        <authorList>
            <person name="Truncaite L."/>
            <person name="Simoliuniene M."/>
            <person name="Zajanckauskaite A."/>
            <person name="Meskys R."/>
            <person name="Simoliunas E."/>
        </authorList>
    </citation>
    <scope>NUCLEOTIDE SEQUENCE [LARGE SCALE GENOMIC DNA]</scope>
</reference>